<dbReference type="GO" id="GO:0051301">
    <property type="term" value="P:cell division"/>
    <property type="evidence" value="ECO:0007669"/>
    <property type="project" value="UniProtKB-KW"/>
</dbReference>
<keyword evidence="9" id="KW-0493">Microtubule</keyword>
<evidence type="ECO:0000256" key="1">
    <source>
        <dbReference type="ARBA" id="ARBA00004123"/>
    </source>
</evidence>
<evidence type="ECO:0000256" key="7">
    <source>
        <dbReference type="ARBA" id="ARBA00022490"/>
    </source>
</evidence>
<feature type="region of interest" description="Disordered" evidence="17">
    <location>
        <begin position="182"/>
        <end position="238"/>
    </location>
</feature>
<evidence type="ECO:0000313" key="18">
    <source>
        <dbReference type="EMBL" id="KAJ5187985.1"/>
    </source>
</evidence>
<keyword evidence="7" id="KW-0963">Cytoplasm</keyword>
<feature type="compositionally biased region" description="Acidic residues" evidence="17">
    <location>
        <begin position="87"/>
        <end position="104"/>
    </location>
</feature>
<keyword evidence="14" id="KW-0539">Nucleus</keyword>
<evidence type="ECO:0000313" key="19">
    <source>
        <dbReference type="Proteomes" id="UP001150879"/>
    </source>
</evidence>
<evidence type="ECO:0000256" key="6">
    <source>
        <dbReference type="ARBA" id="ARBA00022454"/>
    </source>
</evidence>
<evidence type="ECO:0000256" key="2">
    <source>
        <dbReference type="ARBA" id="ARBA00004186"/>
    </source>
</evidence>
<evidence type="ECO:0000256" key="16">
    <source>
        <dbReference type="ARBA" id="ARBA00023328"/>
    </source>
</evidence>
<feature type="compositionally biased region" description="Polar residues" evidence="17">
    <location>
        <begin position="270"/>
        <end position="288"/>
    </location>
</feature>
<feature type="compositionally biased region" description="Basic and acidic residues" evidence="17">
    <location>
        <begin position="125"/>
        <end position="135"/>
    </location>
</feature>
<sequence length="461" mass="51630">MSRQPSQAQRPLSLTEELEKLEQSITLTLQEIDHNFSQAHRIVTTSILPLVEQYTEHSRDVWEGSKFWKQFFEASANVSLSGYEERNTDEETMQDPTAAEEELSTDITQSTNLDETMSHETSPYQRHETPRRDQAEDLDLTDLAISSHSTPRAPGHHQQADDDMTTSSMEYTSSYENLRRQVNESDPPFDLPDSSNLPSTPGRQLFFPRGVSATTPMSSPFLPPASQPQTQDRRYQKTSDPVLHQMLDKTYRVQATPLGKGFRNVGGGTNTRSKFNITTPKPAETTSKYAYDDSPISSPEPEAPQLHSEIFSSPIKGVNDTPGTNRKRRTSSNRMRGIPKPGMSVLTPAKKSAGKSAMWDSDDDFDYDDDEDLGPSPPKTMQFHIPQSRLMRTPGKICFLDSLSNTAFMLNSFPLVAREASKRIVTDLLATAGAGDITDDLGDDQSPSVIRRMERLEDETF</sequence>
<evidence type="ECO:0000256" key="17">
    <source>
        <dbReference type="SAM" id="MobiDB-lite"/>
    </source>
</evidence>
<dbReference type="GO" id="GO:0044732">
    <property type="term" value="C:mitotic spindle pole body"/>
    <property type="evidence" value="ECO:0007669"/>
    <property type="project" value="TreeGrafter"/>
</dbReference>
<keyword evidence="6" id="KW-0158">Chromosome</keyword>
<name>A0A9W9J068_9EURO</name>
<keyword evidence="12" id="KW-0995">Kinetochore</keyword>
<dbReference type="PANTHER" id="PTHR28200">
    <property type="entry name" value="DASH COMPLEX SUBUNIT ASK1"/>
    <property type="match status" value="1"/>
</dbReference>
<keyword evidence="16" id="KW-0137">Centromere</keyword>
<keyword evidence="15" id="KW-0131">Cell cycle</keyword>
<feature type="region of interest" description="Disordered" evidence="17">
    <location>
        <begin position="84"/>
        <end position="166"/>
    </location>
</feature>
<dbReference type="PANTHER" id="PTHR28200:SF1">
    <property type="entry name" value="DASH COMPLEX SUBUNIT ASK1"/>
    <property type="match status" value="1"/>
</dbReference>
<evidence type="ECO:0000256" key="8">
    <source>
        <dbReference type="ARBA" id="ARBA00022618"/>
    </source>
</evidence>
<protein>
    <recommendedName>
        <fullName evidence="5">DASH complex subunit ASK1</fullName>
    </recommendedName>
</protein>
<keyword evidence="10" id="KW-0498">Mitosis</keyword>
<dbReference type="Proteomes" id="UP001150879">
    <property type="component" value="Unassembled WGS sequence"/>
</dbReference>
<dbReference type="OrthoDB" id="5573898at2759"/>
<evidence type="ECO:0000256" key="3">
    <source>
        <dbReference type="ARBA" id="ARBA00004629"/>
    </source>
</evidence>
<evidence type="ECO:0000256" key="5">
    <source>
        <dbReference type="ARBA" id="ARBA00014520"/>
    </source>
</evidence>
<accession>A0A9W9J068</accession>
<dbReference type="GO" id="GO:0008608">
    <property type="term" value="P:attachment of spindle microtubules to kinetochore"/>
    <property type="evidence" value="ECO:0007669"/>
    <property type="project" value="InterPro"/>
</dbReference>
<comment type="similarity">
    <text evidence="4">Belongs to the DASH complex ASK1 family.</text>
</comment>
<evidence type="ECO:0000256" key="14">
    <source>
        <dbReference type="ARBA" id="ARBA00023242"/>
    </source>
</evidence>
<dbReference type="Pfam" id="PF08655">
    <property type="entry name" value="DASH_Ask1"/>
    <property type="match status" value="1"/>
</dbReference>
<organism evidence="18 19">
    <name type="scientific">Penicillium cf. griseofulvum</name>
    <dbReference type="NCBI Taxonomy" id="2972120"/>
    <lineage>
        <taxon>Eukaryota</taxon>
        <taxon>Fungi</taxon>
        <taxon>Dikarya</taxon>
        <taxon>Ascomycota</taxon>
        <taxon>Pezizomycotina</taxon>
        <taxon>Eurotiomycetes</taxon>
        <taxon>Eurotiomycetidae</taxon>
        <taxon>Eurotiales</taxon>
        <taxon>Aspergillaceae</taxon>
        <taxon>Penicillium</taxon>
    </lineage>
</organism>
<keyword evidence="19" id="KW-1185">Reference proteome</keyword>
<feature type="compositionally biased region" description="Polar residues" evidence="17">
    <location>
        <begin position="193"/>
        <end position="202"/>
    </location>
</feature>
<reference evidence="18" key="2">
    <citation type="journal article" date="2023" name="IMA Fungus">
        <title>Comparative genomic study of the Penicillium genus elucidates a diverse pangenome and 15 lateral gene transfer events.</title>
        <authorList>
            <person name="Petersen C."/>
            <person name="Sorensen T."/>
            <person name="Nielsen M.R."/>
            <person name="Sondergaard T.E."/>
            <person name="Sorensen J.L."/>
            <person name="Fitzpatrick D.A."/>
            <person name="Frisvad J.C."/>
            <person name="Nielsen K.L."/>
        </authorList>
    </citation>
    <scope>NUCLEOTIDE SEQUENCE</scope>
    <source>
        <strain evidence="18">IBT 16849</strain>
    </source>
</reference>
<dbReference type="GO" id="GO:0072686">
    <property type="term" value="C:mitotic spindle"/>
    <property type="evidence" value="ECO:0007669"/>
    <property type="project" value="InterPro"/>
</dbReference>
<evidence type="ECO:0000256" key="12">
    <source>
        <dbReference type="ARBA" id="ARBA00022838"/>
    </source>
</evidence>
<evidence type="ECO:0000256" key="4">
    <source>
        <dbReference type="ARBA" id="ARBA00010731"/>
    </source>
</evidence>
<dbReference type="GO" id="GO:0005874">
    <property type="term" value="C:microtubule"/>
    <property type="evidence" value="ECO:0007669"/>
    <property type="project" value="UniProtKB-KW"/>
</dbReference>
<evidence type="ECO:0000256" key="13">
    <source>
        <dbReference type="ARBA" id="ARBA00023212"/>
    </source>
</evidence>
<dbReference type="InterPro" id="IPR013964">
    <property type="entry name" value="DASH_Ask1"/>
</dbReference>
<evidence type="ECO:0000256" key="9">
    <source>
        <dbReference type="ARBA" id="ARBA00022701"/>
    </source>
</evidence>
<reference evidence="18" key="1">
    <citation type="submission" date="2022-11" db="EMBL/GenBank/DDBJ databases">
        <authorList>
            <person name="Petersen C."/>
        </authorList>
    </citation>
    <scope>NUCLEOTIDE SEQUENCE</scope>
    <source>
        <strain evidence="18">IBT 16849</strain>
    </source>
</reference>
<gene>
    <name evidence="18" type="ORF">N7472_006999</name>
</gene>
<evidence type="ECO:0000256" key="15">
    <source>
        <dbReference type="ARBA" id="ARBA00023306"/>
    </source>
</evidence>
<feature type="region of interest" description="Disordered" evidence="17">
    <location>
        <begin position="262"/>
        <end position="363"/>
    </location>
</feature>
<evidence type="ECO:0000256" key="11">
    <source>
        <dbReference type="ARBA" id="ARBA00022829"/>
    </source>
</evidence>
<dbReference type="AlphaFoldDB" id="A0A9W9J068"/>
<keyword evidence="13" id="KW-0206">Cytoskeleton</keyword>
<evidence type="ECO:0000256" key="10">
    <source>
        <dbReference type="ARBA" id="ARBA00022776"/>
    </source>
</evidence>
<keyword evidence="8" id="KW-0132">Cell division</keyword>
<dbReference type="GO" id="GO:0042729">
    <property type="term" value="C:DASH complex"/>
    <property type="evidence" value="ECO:0007669"/>
    <property type="project" value="InterPro"/>
</dbReference>
<dbReference type="EMBL" id="JAPQKP010000005">
    <property type="protein sequence ID" value="KAJ5187985.1"/>
    <property type="molecule type" value="Genomic_DNA"/>
</dbReference>
<proteinExistence type="inferred from homology"/>
<comment type="subcellular location">
    <subcellularLocation>
        <location evidence="3">Chromosome</location>
        <location evidence="3">Centromere</location>
        <location evidence="3">Kinetochore</location>
    </subcellularLocation>
    <subcellularLocation>
        <location evidence="2">Cytoplasm</location>
        <location evidence="2">Cytoskeleton</location>
        <location evidence="2">Spindle</location>
    </subcellularLocation>
    <subcellularLocation>
        <location evidence="1">Nucleus</location>
    </subcellularLocation>
</comment>
<feature type="compositionally biased region" description="Polar residues" evidence="17">
    <location>
        <begin position="105"/>
        <end position="124"/>
    </location>
</feature>
<keyword evidence="11" id="KW-0159">Chromosome partition</keyword>
<comment type="caution">
    <text evidence="18">The sequence shown here is derived from an EMBL/GenBank/DDBJ whole genome shotgun (WGS) entry which is preliminary data.</text>
</comment>